<proteinExistence type="predicted"/>
<protein>
    <submittedName>
        <fullName evidence="2">Uncharacterized protein</fullName>
    </submittedName>
</protein>
<gene>
    <name evidence="2" type="ordered locus">Mpal_0815</name>
</gene>
<dbReference type="OrthoDB" id="148221at2157"/>
<keyword evidence="3" id="KW-1185">Reference proteome</keyword>
<accession>B8GGA3</accession>
<reference evidence="2 3" key="1">
    <citation type="journal article" date="2015" name="Genome Announc.">
        <title>Complete Genome Sequence of Methanosphaerula palustris E1-9CT, a Hydrogenotrophic Methanogen Isolated from a Minerotrophic Fen Peatland.</title>
        <authorList>
            <person name="Cadillo-Quiroz H."/>
            <person name="Browne P."/>
            <person name="Kyrpides N."/>
            <person name="Woyke T."/>
            <person name="Goodwin L."/>
            <person name="Detter C."/>
            <person name="Yavitt J.B."/>
            <person name="Zinder S.H."/>
        </authorList>
    </citation>
    <scope>NUCLEOTIDE SEQUENCE [LARGE SCALE GENOMIC DNA]</scope>
    <source>
        <strain evidence="3">ATCC BAA-1556 / DSM 19958 / E1-9c</strain>
    </source>
</reference>
<dbReference type="Proteomes" id="UP000002457">
    <property type="component" value="Chromosome"/>
</dbReference>
<dbReference type="KEGG" id="mpl:Mpal_0815"/>
<name>B8GGA3_METPE</name>
<feature type="transmembrane region" description="Helical" evidence="1">
    <location>
        <begin position="12"/>
        <end position="34"/>
    </location>
</feature>
<evidence type="ECO:0000313" key="3">
    <source>
        <dbReference type="Proteomes" id="UP000002457"/>
    </source>
</evidence>
<evidence type="ECO:0000313" key="2">
    <source>
        <dbReference type="EMBL" id="ACL16177.1"/>
    </source>
</evidence>
<dbReference type="RefSeq" id="WP_012617496.1">
    <property type="nucleotide sequence ID" value="NC_011832.1"/>
</dbReference>
<sequence>MKVSMKEGFEKGGNLLLPGLLFSVSALLLGIVIIQGRGDLPSAVLVLAGVICFLTGILIITFLSKPGMDTEYVSYLGVDQIVSFSRILTDLGIQGNACILVPEATGGTISQWNPVSQYVPFEFYGDQTFITDREMNGVLTRPAGSTLFAYLQQRHGLHVPGDEKELFACITEVGEDLLEIAERVEAYRTGDNLTITLAGTSLYAGCACVQQESPRCCELAPCAICSLVLCICVTGLHQGVQIDRIRLKESDQQITIQLSILPEKEQKGGEL</sequence>
<dbReference type="GeneID" id="7272305"/>
<dbReference type="eggNOG" id="arCOG03442">
    <property type="taxonomic scope" value="Archaea"/>
</dbReference>
<organism evidence="2 3">
    <name type="scientific">Methanosphaerula palustris (strain ATCC BAA-1556 / DSM 19958 / E1-9c)</name>
    <dbReference type="NCBI Taxonomy" id="521011"/>
    <lineage>
        <taxon>Archaea</taxon>
        <taxon>Methanobacteriati</taxon>
        <taxon>Methanobacteriota</taxon>
        <taxon>Stenosarchaea group</taxon>
        <taxon>Methanomicrobia</taxon>
        <taxon>Methanomicrobiales</taxon>
        <taxon>Methanoregulaceae</taxon>
        <taxon>Methanosphaerula</taxon>
    </lineage>
</organism>
<dbReference type="AlphaFoldDB" id="B8GGA3"/>
<keyword evidence="1" id="KW-0472">Membrane</keyword>
<evidence type="ECO:0000256" key="1">
    <source>
        <dbReference type="SAM" id="Phobius"/>
    </source>
</evidence>
<feature type="transmembrane region" description="Helical" evidence="1">
    <location>
        <begin position="40"/>
        <end position="63"/>
    </location>
</feature>
<dbReference type="STRING" id="521011.Mpal_0815"/>
<dbReference type="EMBL" id="CP001338">
    <property type="protein sequence ID" value="ACL16177.1"/>
    <property type="molecule type" value="Genomic_DNA"/>
</dbReference>
<keyword evidence="1" id="KW-1133">Transmembrane helix</keyword>
<dbReference type="HOGENOM" id="CLU_1056055_0_0_2"/>
<keyword evidence="1" id="KW-0812">Transmembrane</keyword>